<feature type="chain" id="PRO_5010455912" evidence="1">
    <location>
        <begin position="19"/>
        <end position="129"/>
    </location>
</feature>
<dbReference type="RefSeq" id="XP_018175527.1">
    <property type="nucleotide sequence ID" value="XM_018325775.1"/>
</dbReference>
<dbReference type="Proteomes" id="UP001287286">
    <property type="component" value="Unassembled WGS sequence"/>
</dbReference>
<dbReference type="EMBL" id="LSBI01000008">
    <property type="protein sequence ID" value="OAQ82899.1"/>
    <property type="molecule type" value="Genomic_DNA"/>
</dbReference>
<evidence type="ECO:0000313" key="7">
    <source>
        <dbReference type="Proteomes" id="UP000245956"/>
    </source>
</evidence>
<dbReference type="KEGG" id="plj:28890824"/>
<reference evidence="2 8" key="5">
    <citation type="journal article" date="2024" name="Microbiol. Resour. Announc.">
        <title>Genome annotations for the ascomycete fungi Trichoderma harzianum, Trichoderma aggressivum, and Purpureocillium lilacinum.</title>
        <authorList>
            <person name="Beijen E.P.W."/>
            <person name="Ohm R.A."/>
        </authorList>
    </citation>
    <scope>NUCLEOTIDE SEQUENCE [LARGE SCALE GENOMIC DNA]</scope>
    <source>
        <strain evidence="2 8">CBS 150709</strain>
    </source>
</reference>
<name>A0A179GCC4_PURLI</name>
<organism evidence="3 6">
    <name type="scientific">Purpureocillium lilacinum</name>
    <name type="common">Paecilomyces lilacinus</name>
    <dbReference type="NCBI Taxonomy" id="33203"/>
    <lineage>
        <taxon>Eukaryota</taxon>
        <taxon>Fungi</taxon>
        <taxon>Dikarya</taxon>
        <taxon>Ascomycota</taxon>
        <taxon>Pezizomycotina</taxon>
        <taxon>Sordariomycetes</taxon>
        <taxon>Hypocreomycetidae</taxon>
        <taxon>Hypocreales</taxon>
        <taxon>Ophiocordycipitaceae</taxon>
        <taxon>Purpureocillium</taxon>
    </lineage>
</organism>
<reference evidence="5" key="1">
    <citation type="submission" date="2015-05" db="EMBL/GenBank/DDBJ databases">
        <authorList>
            <person name="Wang D.B."/>
            <person name="Wang M."/>
        </authorList>
    </citation>
    <scope>NUCLEOTIDE SEQUENCE</scope>
    <source>
        <strain evidence="5">36-1</strain>
    </source>
</reference>
<evidence type="ECO:0000313" key="5">
    <source>
        <dbReference type="EMBL" id="PWI75168.1"/>
    </source>
</evidence>
<evidence type="ECO:0000313" key="4">
    <source>
        <dbReference type="EMBL" id="OAQ82899.1"/>
    </source>
</evidence>
<comment type="caution">
    <text evidence="3">The sequence shown here is derived from an EMBL/GenBank/DDBJ whole genome shotgun (WGS) entry which is preliminary data.</text>
</comment>
<dbReference type="Proteomes" id="UP000078340">
    <property type="component" value="Unassembled WGS sequence"/>
</dbReference>
<evidence type="ECO:0000313" key="3">
    <source>
        <dbReference type="EMBL" id="OAQ74789.1"/>
    </source>
</evidence>
<keyword evidence="8" id="KW-1185">Reference proteome</keyword>
<dbReference type="Proteomes" id="UP000078240">
    <property type="component" value="Unassembled WGS sequence"/>
</dbReference>
<gene>
    <name evidence="5" type="ORF">PCL_05826</name>
    <name evidence="2" type="ORF">Purlil1_5956</name>
    <name evidence="3" type="ORF">VFPBJ_10084</name>
    <name evidence="4" type="ORF">VFPFJ_08702</name>
</gene>
<evidence type="ECO:0000256" key="1">
    <source>
        <dbReference type="SAM" id="SignalP"/>
    </source>
</evidence>
<evidence type="ECO:0000313" key="8">
    <source>
        <dbReference type="Proteomes" id="UP001287286"/>
    </source>
</evidence>
<reference evidence="5 7" key="2">
    <citation type="journal article" date="2016" name="Front. Microbiol.">
        <title>Genome and transcriptome sequences reveal the specific parasitism of the nematophagous Purpureocillium lilacinum 36-1.</title>
        <authorList>
            <person name="Xie J."/>
            <person name="Li S."/>
            <person name="Mo C."/>
            <person name="Xiao X."/>
            <person name="Peng D."/>
            <person name="Wang G."/>
            <person name="Xiao Y."/>
        </authorList>
    </citation>
    <scope>NUCLEOTIDE SEQUENCE [LARGE SCALE GENOMIC DNA]</scope>
    <source>
        <strain evidence="5 7">36-1</strain>
    </source>
</reference>
<dbReference type="EMBL" id="LCWV01000002">
    <property type="protein sequence ID" value="PWI75168.1"/>
    <property type="molecule type" value="Genomic_DNA"/>
</dbReference>
<dbReference type="EMBL" id="LSBH01000009">
    <property type="protein sequence ID" value="OAQ74789.1"/>
    <property type="molecule type" value="Genomic_DNA"/>
</dbReference>
<keyword evidence="1" id="KW-0732">Signal</keyword>
<evidence type="ECO:0000313" key="2">
    <source>
        <dbReference type="EMBL" id="KAK4089853.1"/>
    </source>
</evidence>
<sequence>MKATFATLTLISALAVVAQPTADVGTANTPELSAEANGLEPRAWTWKKERQISQKEFLPDLCYERKTVLTECNHIYDSCRKFGGPLPRKYQSGKEVVRFENCLQNKFCHSKVLRKNMTKWQKVTWFFKC</sequence>
<reference evidence="3 6" key="3">
    <citation type="submission" date="2016-01" db="EMBL/GenBank/DDBJ databases">
        <title>Biosynthesis of antibiotic leucinostatins and their inhibition on Phytophthora in bio-control Purpureocillium lilacinum.</title>
        <authorList>
            <person name="Wang G."/>
            <person name="Liu Z."/>
            <person name="Lin R."/>
            <person name="Li E."/>
            <person name="Mao Z."/>
            <person name="Ling J."/>
            <person name="Yin W."/>
            <person name="Xie B."/>
        </authorList>
    </citation>
    <scope>NUCLEOTIDE SEQUENCE [LARGE SCALE GENOMIC DNA]</scope>
    <source>
        <strain evidence="3">PLBJ-1</strain>
        <strain evidence="4">PLFJ-1</strain>
    </source>
</reference>
<reference evidence="2" key="4">
    <citation type="submission" date="2023-11" db="EMBL/GenBank/DDBJ databases">
        <authorList>
            <person name="Beijen E."/>
            <person name="Ohm R.A."/>
        </authorList>
    </citation>
    <scope>NUCLEOTIDE SEQUENCE</scope>
    <source>
        <strain evidence="2">CBS 150709</strain>
    </source>
</reference>
<dbReference type="Proteomes" id="UP000245956">
    <property type="component" value="Unassembled WGS sequence"/>
</dbReference>
<dbReference type="EMBL" id="JAWRVI010000018">
    <property type="protein sequence ID" value="KAK4089853.1"/>
    <property type="molecule type" value="Genomic_DNA"/>
</dbReference>
<accession>A0A179GCC4</accession>
<feature type="signal peptide" evidence="1">
    <location>
        <begin position="1"/>
        <end position="18"/>
    </location>
</feature>
<protein>
    <submittedName>
        <fullName evidence="3">Uncharacterized protein</fullName>
    </submittedName>
</protein>
<dbReference type="AlphaFoldDB" id="A0A179GCC4"/>
<dbReference type="GeneID" id="28890824"/>
<proteinExistence type="predicted"/>
<evidence type="ECO:0000313" key="6">
    <source>
        <dbReference type="Proteomes" id="UP000078240"/>
    </source>
</evidence>